<evidence type="ECO:0000259" key="1">
    <source>
        <dbReference type="Pfam" id="PF00407"/>
    </source>
</evidence>
<dbReference type="SUPFAM" id="SSF55961">
    <property type="entry name" value="Bet v1-like"/>
    <property type="match status" value="1"/>
</dbReference>
<name>A0A6N2AD66_SOLCI</name>
<feature type="domain" description="Bet v I/Major latex protein" evidence="1">
    <location>
        <begin position="1"/>
        <end position="61"/>
    </location>
</feature>
<dbReference type="Gene3D" id="3.30.530.20">
    <property type="match status" value="1"/>
</dbReference>
<comment type="caution">
    <text evidence="2">The sequence shown here is derived from an EMBL/GenBank/DDBJ whole genome shotgun (WGS) entry which is preliminary data.</text>
</comment>
<proteinExistence type="predicted"/>
<organism evidence="2">
    <name type="scientific">Solanum chilense</name>
    <name type="common">Tomato</name>
    <name type="synonym">Lycopersicon chilense</name>
    <dbReference type="NCBI Taxonomy" id="4083"/>
    <lineage>
        <taxon>Eukaryota</taxon>
        <taxon>Viridiplantae</taxon>
        <taxon>Streptophyta</taxon>
        <taxon>Embryophyta</taxon>
        <taxon>Tracheophyta</taxon>
        <taxon>Spermatophyta</taxon>
        <taxon>Magnoliopsida</taxon>
        <taxon>eudicotyledons</taxon>
        <taxon>Gunneridae</taxon>
        <taxon>Pentapetalae</taxon>
        <taxon>asterids</taxon>
        <taxon>lamiids</taxon>
        <taxon>Solanales</taxon>
        <taxon>Solanaceae</taxon>
        <taxon>Solanoideae</taxon>
        <taxon>Solaneae</taxon>
        <taxon>Solanum</taxon>
        <taxon>Solanum subgen. Lycopersicon</taxon>
    </lineage>
</organism>
<dbReference type="InterPro" id="IPR051761">
    <property type="entry name" value="MLP-like_ligand-binding"/>
</dbReference>
<dbReference type="PANTHER" id="PTHR31907">
    <property type="entry name" value="MLP-LIKE PROTEIN 423"/>
    <property type="match status" value="1"/>
</dbReference>
<dbReference type="EMBL" id="RXGB01070194">
    <property type="protein sequence ID" value="TMW80247.1"/>
    <property type="molecule type" value="Genomic_DNA"/>
</dbReference>
<evidence type="ECO:0000313" key="2">
    <source>
        <dbReference type="EMBL" id="TMW80247.1"/>
    </source>
</evidence>
<gene>
    <name evidence="2" type="ORF">EJD97_022323</name>
</gene>
<protein>
    <recommendedName>
        <fullName evidence="1">Bet v I/Major latex protein domain-containing protein</fullName>
    </recommendedName>
</protein>
<dbReference type="AlphaFoldDB" id="A0A6N2AD66"/>
<dbReference type="InterPro" id="IPR023393">
    <property type="entry name" value="START-like_dom_sf"/>
</dbReference>
<dbReference type="GO" id="GO:0006952">
    <property type="term" value="P:defense response"/>
    <property type="evidence" value="ECO:0007669"/>
    <property type="project" value="InterPro"/>
</dbReference>
<accession>A0A6N2AD66</accession>
<reference evidence="2" key="1">
    <citation type="submission" date="2019-05" db="EMBL/GenBank/DDBJ databases">
        <title>The de novo reference genome and transcriptome assemblies of the wild tomato species Solanum chilense.</title>
        <authorList>
            <person name="Stam R."/>
            <person name="Nosenko T."/>
            <person name="Hoerger A.C."/>
            <person name="Stephan W."/>
            <person name="Seidel M.A."/>
            <person name="Kuhn J.M.M."/>
            <person name="Haberer G."/>
            <person name="Tellier A."/>
        </authorList>
    </citation>
    <scope>NUCLEOTIDE SEQUENCE</scope>
    <source>
        <tissue evidence="2">Mature leaves</tissue>
    </source>
</reference>
<dbReference type="Pfam" id="PF00407">
    <property type="entry name" value="Bet_v_1"/>
    <property type="match status" value="1"/>
</dbReference>
<dbReference type="InterPro" id="IPR000916">
    <property type="entry name" value="Bet_v_I/MLP"/>
</dbReference>
<sequence length="64" mass="7630">MIEGDLLEDYKSFYITTQVETKGENNLVIWIIEYEKKNANVSDPRTFMEFALNMTIYIETHHIK</sequence>